<dbReference type="PANTHER" id="PTHR39428">
    <property type="entry name" value="F420H(2)-DEPENDENT QUINONE REDUCTASE RV1261C"/>
    <property type="match status" value="1"/>
</dbReference>
<accession>A0A6S6P4Y2</accession>
<evidence type="ECO:0008006" key="5">
    <source>
        <dbReference type="Google" id="ProtNLM"/>
    </source>
</evidence>
<dbReference type="EMBL" id="AP023287">
    <property type="protein sequence ID" value="BCI51388.1"/>
    <property type="molecule type" value="Genomic_DNA"/>
</dbReference>
<proteinExistence type="inferred from homology"/>
<protein>
    <recommendedName>
        <fullName evidence="5">Nitroreductase</fullName>
    </recommendedName>
</protein>
<dbReference type="Gene3D" id="2.30.110.10">
    <property type="entry name" value="Electron Transport, Fmn-binding Protein, Chain A"/>
    <property type="match status" value="1"/>
</dbReference>
<organism evidence="3 4">
    <name type="scientific">Mycolicibacterium litorale</name>
    <dbReference type="NCBI Taxonomy" id="758802"/>
    <lineage>
        <taxon>Bacteria</taxon>
        <taxon>Bacillati</taxon>
        <taxon>Actinomycetota</taxon>
        <taxon>Actinomycetes</taxon>
        <taxon>Mycobacteriales</taxon>
        <taxon>Mycobacteriaceae</taxon>
        <taxon>Mycolicibacterium</taxon>
    </lineage>
</organism>
<evidence type="ECO:0000256" key="1">
    <source>
        <dbReference type="ARBA" id="ARBA00008710"/>
    </source>
</evidence>
<dbReference type="Pfam" id="PF04075">
    <property type="entry name" value="F420H2_quin_red"/>
    <property type="match status" value="1"/>
</dbReference>
<reference evidence="3 4" key="1">
    <citation type="submission" date="2020-07" db="EMBL/GenBank/DDBJ databases">
        <title>Complete genome sequence of Mycolicibacterium litorale like strain isolated from cardiac implantable electronic device infection.</title>
        <authorList>
            <person name="Fukano H."/>
            <person name="Miyama H."/>
            <person name="Hoshino Y."/>
        </authorList>
    </citation>
    <scope>NUCLEOTIDE SEQUENCE [LARGE SCALE GENOMIC DNA]</scope>
    <source>
        <strain evidence="3 4">NIIDNTM18</strain>
    </source>
</reference>
<comment type="similarity">
    <text evidence="1">Belongs to the F420H(2)-dependent quinone reductase family.</text>
</comment>
<dbReference type="GO" id="GO:0016491">
    <property type="term" value="F:oxidoreductase activity"/>
    <property type="evidence" value="ECO:0007669"/>
    <property type="project" value="InterPro"/>
</dbReference>
<sequence>MPPSLLLHTTGAKSGLPRTTTLTYARDGREYLVVASMGGAPTAPGWYHNLQRDPKVKINVGASRISVNAIPALPEDPDYERLWKIVNDNNANRYTAYQERTTRPIPVVRLVPAAT</sequence>
<dbReference type="InterPro" id="IPR004378">
    <property type="entry name" value="F420H2_quin_Rdtase"/>
</dbReference>
<name>A0A6S6P4Y2_9MYCO</name>
<comment type="catalytic activity">
    <reaction evidence="2">
        <text>oxidized coenzyme F420-(gamma-L-Glu)(n) + a quinol + H(+) = reduced coenzyme F420-(gamma-L-Glu)(n) + a quinone</text>
        <dbReference type="Rhea" id="RHEA:39663"/>
        <dbReference type="Rhea" id="RHEA-COMP:12939"/>
        <dbReference type="Rhea" id="RHEA-COMP:14378"/>
        <dbReference type="ChEBI" id="CHEBI:15378"/>
        <dbReference type="ChEBI" id="CHEBI:24646"/>
        <dbReference type="ChEBI" id="CHEBI:132124"/>
        <dbReference type="ChEBI" id="CHEBI:133980"/>
        <dbReference type="ChEBI" id="CHEBI:139511"/>
    </reaction>
</comment>
<dbReference type="AlphaFoldDB" id="A0A6S6P4Y2"/>
<dbReference type="InterPro" id="IPR012349">
    <property type="entry name" value="Split_barrel_FMN-bd"/>
</dbReference>
<dbReference type="PANTHER" id="PTHR39428:SF1">
    <property type="entry name" value="F420H(2)-DEPENDENT QUINONE REDUCTASE RV1261C"/>
    <property type="match status" value="1"/>
</dbReference>
<dbReference type="SUPFAM" id="SSF50475">
    <property type="entry name" value="FMN-binding split barrel"/>
    <property type="match status" value="1"/>
</dbReference>
<gene>
    <name evidence="3" type="ORF">NIIDNTM18_06660</name>
</gene>
<evidence type="ECO:0000313" key="4">
    <source>
        <dbReference type="Proteomes" id="UP000515734"/>
    </source>
</evidence>
<evidence type="ECO:0000313" key="3">
    <source>
        <dbReference type="EMBL" id="BCI51388.1"/>
    </source>
</evidence>
<dbReference type="Proteomes" id="UP000515734">
    <property type="component" value="Chromosome"/>
</dbReference>
<dbReference type="GO" id="GO:0070967">
    <property type="term" value="F:coenzyme F420 binding"/>
    <property type="evidence" value="ECO:0007669"/>
    <property type="project" value="TreeGrafter"/>
</dbReference>
<dbReference type="GO" id="GO:0005886">
    <property type="term" value="C:plasma membrane"/>
    <property type="evidence" value="ECO:0007669"/>
    <property type="project" value="TreeGrafter"/>
</dbReference>
<dbReference type="NCBIfam" id="TIGR00026">
    <property type="entry name" value="hi_GC_TIGR00026"/>
    <property type="match status" value="1"/>
</dbReference>
<evidence type="ECO:0000256" key="2">
    <source>
        <dbReference type="ARBA" id="ARBA00049106"/>
    </source>
</evidence>